<name>A0A6C0CB19_9ZZZZ</name>
<dbReference type="InterPro" id="IPR001394">
    <property type="entry name" value="Peptidase_C19_UCH"/>
</dbReference>
<reference evidence="2" key="1">
    <citation type="journal article" date="2020" name="Nature">
        <title>Giant virus diversity and host interactions through global metagenomics.</title>
        <authorList>
            <person name="Schulz F."/>
            <person name="Roux S."/>
            <person name="Paez-Espino D."/>
            <person name="Jungbluth S."/>
            <person name="Walsh D.A."/>
            <person name="Denef V.J."/>
            <person name="McMahon K.D."/>
            <person name="Konstantinidis K.T."/>
            <person name="Eloe-Fadrosh E.A."/>
            <person name="Kyrpides N.C."/>
            <person name="Woyke T."/>
        </authorList>
    </citation>
    <scope>NUCLEOTIDE SEQUENCE</scope>
    <source>
        <strain evidence="2">GVMAG-M-3300020192-26</strain>
    </source>
</reference>
<dbReference type="InterPro" id="IPR050185">
    <property type="entry name" value="Ub_carboxyl-term_hydrolase"/>
</dbReference>
<dbReference type="Pfam" id="PF00443">
    <property type="entry name" value="UCH"/>
    <property type="match status" value="1"/>
</dbReference>
<sequence length="444" mass="51748">MNNLSTSNPETEAKIEKYIPGNSGLINSGNSCYMNATIQTISHLYMFKQYLLHNEDAIINILLKNAPKFFSNAQYDDIKTKISQPNFVPQTLSSEEKSIIVNSTTTYQIIKLLKGLWSDNVSSNSPRQKNSTINPISFKKIFSEARNNFFFGRDQHDAEEAYNCIIQKIQEELATNTNTRIKTEKVSVNELLDFKQEIKKRIEKSKSEKEKQEFLRKCEEKKNAMPNENLILKSFKEMKKYYDTSKSVVTNYLAGFLHSSMSCPDIMCKHVSDNFEPYLQLSFSIPEGDNITIYDCMNEYCKEEILDDDNLWHCKGCNKNVKGIKKIDLWTNPKYLVIQLKRFDRNLSKKNNNMVHCPITNLNIESMISPINMESMHNKFFMYDLQCVVNHEGGMYGGHYFSYCKDQNTNVWYKYDDEKVNQLSGGCIITRKAYMLFYVRRDIF</sequence>
<dbReference type="InterPro" id="IPR018200">
    <property type="entry name" value="USP_CS"/>
</dbReference>
<dbReference type="InterPro" id="IPR038765">
    <property type="entry name" value="Papain-like_cys_pep_sf"/>
</dbReference>
<feature type="domain" description="USP" evidence="1">
    <location>
        <begin position="23"/>
        <end position="441"/>
    </location>
</feature>
<dbReference type="PROSITE" id="PS00972">
    <property type="entry name" value="USP_1"/>
    <property type="match status" value="1"/>
</dbReference>
<dbReference type="PANTHER" id="PTHR21646">
    <property type="entry name" value="UBIQUITIN CARBOXYL-TERMINAL HYDROLASE"/>
    <property type="match status" value="1"/>
</dbReference>
<dbReference type="EMBL" id="MN739358">
    <property type="protein sequence ID" value="QHT00714.1"/>
    <property type="molecule type" value="Genomic_DNA"/>
</dbReference>
<accession>A0A6C0CB19</accession>
<organism evidence="2">
    <name type="scientific">viral metagenome</name>
    <dbReference type="NCBI Taxonomy" id="1070528"/>
    <lineage>
        <taxon>unclassified sequences</taxon>
        <taxon>metagenomes</taxon>
        <taxon>organismal metagenomes</taxon>
    </lineage>
</organism>
<dbReference type="Gene3D" id="3.90.70.10">
    <property type="entry name" value="Cysteine proteinases"/>
    <property type="match status" value="1"/>
</dbReference>
<dbReference type="SUPFAM" id="SSF54001">
    <property type="entry name" value="Cysteine proteinases"/>
    <property type="match status" value="1"/>
</dbReference>
<dbReference type="AlphaFoldDB" id="A0A6C0CB19"/>
<dbReference type="GO" id="GO:0016579">
    <property type="term" value="P:protein deubiquitination"/>
    <property type="evidence" value="ECO:0007669"/>
    <property type="project" value="InterPro"/>
</dbReference>
<dbReference type="InterPro" id="IPR028889">
    <property type="entry name" value="USP"/>
</dbReference>
<proteinExistence type="predicted"/>
<dbReference type="GO" id="GO:0004843">
    <property type="term" value="F:cysteine-type deubiquitinase activity"/>
    <property type="evidence" value="ECO:0007669"/>
    <property type="project" value="InterPro"/>
</dbReference>
<dbReference type="PROSITE" id="PS50235">
    <property type="entry name" value="USP_3"/>
    <property type="match status" value="1"/>
</dbReference>
<evidence type="ECO:0000313" key="2">
    <source>
        <dbReference type="EMBL" id="QHT00714.1"/>
    </source>
</evidence>
<protein>
    <recommendedName>
        <fullName evidence="1">USP domain-containing protein</fullName>
    </recommendedName>
</protein>
<dbReference type="CDD" id="cd02674">
    <property type="entry name" value="Peptidase_C19R"/>
    <property type="match status" value="1"/>
</dbReference>
<evidence type="ECO:0000259" key="1">
    <source>
        <dbReference type="PROSITE" id="PS50235"/>
    </source>
</evidence>
<dbReference type="PROSITE" id="PS00973">
    <property type="entry name" value="USP_2"/>
    <property type="match status" value="1"/>
</dbReference>